<feature type="transmembrane region" description="Helical" evidence="2">
    <location>
        <begin position="181"/>
        <end position="205"/>
    </location>
</feature>
<evidence type="ECO:0000256" key="1">
    <source>
        <dbReference type="SAM" id="MobiDB-lite"/>
    </source>
</evidence>
<reference evidence="4" key="1">
    <citation type="journal article" date="2015" name="Nat. Commun.">
        <title>The Lingula genome provides insights into brachiopod evolution and the origin of phosphate biomineralization.</title>
        <authorList>
            <person name="Luo Y.J."/>
            <person name="Takeuchi T."/>
            <person name="Koyanagi R."/>
            <person name="Yamada L."/>
            <person name="Kanda M."/>
            <person name="Khalturina M."/>
            <person name="Fujie M."/>
            <person name="Yamasaki S.I."/>
            <person name="Endo K."/>
            <person name="Satoh N."/>
        </authorList>
    </citation>
    <scope>NUCLEOTIDE SEQUENCE</scope>
</reference>
<accession>A0A1S3JV84</accession>
<keyword evidence="2" id="KW-1133">Transmembrane helix</keyword>
<organism evidence="3 4">
    <name type="scientific">Lingula anatina</name>
    <name type="common">Brachiopod</name>
    <name type="synonym">Lingula unguis</name>
    <dbReference type="NCBI Taxonomy" id="7574"/>
    <lineage>
        <taxon>Eukaryota</taxon>
        <taxon>Metazoa</taxon>
        <taxon>Spiralia</taxon>
        <taxon>Lophotrochozoa</taxon>
        <taxon>Brachiopoda</taxon>
        <taxon>Linguliformea</taxon>
        <taxon>Lingulata</taxon>
        <taxon>Lingulida</taxon>
        <taxon>Linguloidea</taxon>
        <taxon>Lingulidae</taxon>
        <taxon>Lingula</taxon>
    </lineage>
</organism>
<evidence type="ECO:0000256" key="2">
    <source>
        <dbReference type="SAM" id="Phobius"/>
    </source>
</evidence>
<keyword evidence="2" id="KW-0812">Transmembrane</keyword>
<dbReference type="KEGG" id="lak:106176423"/>
<evidence type="ECO:0000313" key="4">
    <source>
        <dbReference type="RefSeq" id="XP_013414253.1"/>
    </source>
</evidence>
<dbReference type="Proteomes" id="UP000085678">
    <property type="component" value="Unplaced"/>
</dbReference>
<sequence>MEPLCSNEIDNSCEETRITHMENEIRHLNSKFEGLCENVYKMTEGLQKFQTEFISYMRRDNPSLLENSAAPLTHAQQGHIEINDPHDADAPPVSVTSTESSTHGLAERISSNADFIPDPGQPVVSDPTVPAYRYGRQNYDARGPHLQFCEDVPRFTPTQRSRPVDTPLYTDENRQPPPTGFGVMLFILARFGILQGLGVMLFTLVRHAALPGFGVMLFIL</sequence>
<dbReference type="AlphaFoldDB" id="A0A1S3JV84"/>
<dbReference type="RefSeq" id="XP_013414253.1">
    <property type="nucleotide sequence ID" value="XM_013558799.1"/>
</dbReference>
<name>A0A1S3JV84_LINAN</name>
<feature type="non-terminal residue" evidence="4">
    <location>
        <position position="220"/>
    </location>
</feature>
<dbReference type="GeneID" id="106176423"/>
<reference evidence="4" key="2">
    <citation type="submission" date="2025-08" db="UniProtKB">
        <authorList>
            <consortium name="RefSeq"/>
        </authorList>
    </citation>
    <scope>IDENTIFICATION</scope>
</reference>
<dbReference type="InParanoid" id="A0A1S3JV84"/>
<protein>
    <submittedName>
        <fullName evidence="4">Uncharacterized protein LOC106176423</fullName>
    </submittedName>
</protein>
<proteinExistence type="predicted"/>
<keyword evidence="2" id="KW-0472">Membrane</keyword>
<evidence type="ECO:0000313" key="3">
    <source>
        <dbReference type="Proteomes" id="UP000085678"/>
    </source>
</evidence>
<gene>
    <name evidence="4" type="primary">LOC106176423</name>
</gene>
<feature type="region of interest" description="Disordered" evidence="1">
    <location>
        <begin position="156"/>
        <end position="175"/>
    </location>
</feature>
<keyword evidence="3" id="KW-1185">Reference proteome</keyword>